<comment type="caution">
    <text evidence="1">The sequence shown here is derived from an EMBL/GenBank/DDBJ whole genome shotgun (WGS) entry which is preliminary data.</text>
</comment>
<name>A0A366DLV3_9HYPH</name>
<dbReference type="Proteomes" id="UP000252893">
    <property type="component" value="Unassembled WGS sequence"/>
</dbReference>
<keyword evidence="2" id="KW-1185">Reference proteome</keyword>
<protein>
    <submittedName>
        <fullName evidence="1">Uncharacterized protein</fullName>
    </submittedName>
</protein>
<evidence type="ECO:0000313" key="2">
    <source>
        <dbReference type="Proteomes" id="UP000252893"/>
    </source>
</evidence>
<dbReference type="EMBL" id="QNRH01000010">
    <property type="protein sequence ID" value="RBO91062.1"/>
    <property type="molecule type" value="Genomic_DNA"/>
</dbReference>
<dbReference type="OrthoDB" id="8452242at2"/>
<reference evidence="1 2" key="1">
    <citation type="submission" date="2018-06" db="EMBL/GenBank/DDBJ databases">
        <title>Genomic Encyclopedia of Type Strains, Phase IV (KMG-IV): sequencing the most valuable type-strain genomes for metagenomic binning, comparative biology and taxonomic classification.</title>
        <authorList>
            <person name="Goeker M."/>
        </authorList>
    </citation>
    <scope>NUCLEOTIDE SEQUENCE [LARGE SCALE GENOMIC DNA]</scope>
    <source>
        <strain evidence="1 2">DSM 25619</strain>
    </source>
</reference>
<gene>
    <name evidence="1" type="ORF">DFR47_11059</name>
</gene>
<accession>A0A366DLV3</accession>
<sequence>MRYPFCTDLSDKALGITLFQDFECEVDVSLIWDNGEPVLEVNAVYVDSENLSKGESASQFLVHMIADKAERDDDLLTRLIEDEEARFPRAA</sequence>
<evidence type="ECO:0000313" key="1">
    <source>
        <dbReference type="EMBL" id="RBO91062.1"/>
    </source>
</evidence>
<proteinExistence type="predicted"/>
<dbReference type="AlphaFoldDB" id="A0A366DLV3"/>
<organism evidence="1 2">
    <name type="scientific">Pseudochrobactrum asaccharolyticum</name>
    <dbReference type="NCBI Taxonomy" id="354351"/>
    <lineage>
        <taxon>Bacteria</taxon>
        <taxon>Pseudomonadati</taxon>
        <taxon>Pseudomonadota</taxon>
        <taxon>Alphaproteobacteria</taxon>
        <taxon>Hyphomicrobiales</taxon>
        <taxon>Brucellaceae</taxon>
        <taxon>Pseudochrobactrum</taxon>
    </lineage>
</organism>
<dbReference type="RefSeq" id="WP_113946019.1">
    <property type="nucleotide sequence ID" value="NZ_JBHEEG010000011.1"/>
</dbReference>